<dbReference type="Proteomes" id="UP000006038">
    <property type="component" value="Chromosome 5"/>
</dbReference>
<dbReference type="PANTHER" id="PTHR35546:SF105">
    <property type="entry name" value="OS05G0139200 PROTEIN"/>
    <property type="match status" value="1"/>
</dbReference>
<reference evidence="2" key="2">
    <citation type="submission" date="2013-04" db="UniProtKB">
        <authorList>
            <consortium name="EnsemblPlants"/>
        </authorList>
    </citation>
    <scope>IDENTIFICATION</scope>
</reference>
<evidence type="ECO:0000313" key="3">
    <source>
        <dbReference type="Proteomes" id="UP000006038"/>
    </source>
</evidence>
<dbReference type="STRING" id="4533.J3M4E5"/>
<sequence>MAKKSKNKRSSKRRNPAAELTDDLLVEILSRLPAKSVCRCRCVSRRWDGLIADPHHRKKLPQTLAGFFCRSENEGRFPEEAQLFVNVTGRGRPRVHPSLSFLPRLQRVRVVDSCGGLLLCRCYVSAHAFRYVVCNPSTDQWVALPESGYCPEGGGDEFCTRLGFDPAVSSHFHVFEFVIYDGEYVDGVKIFSSATRGWNYSESKWFPEYTISYDQRSVFFNGILYMITGPSIVAVDAEGATWWDKPVLEMEDEPDMIGWWPCFIGKSQGKVFYFSERGIYPFNRSLSIWVLEDYSKDEWTWKHNVTTEELSEKINCKCKTGFDFDDLYYFHVVTVHPDCNLIYYSFGRDRTLMAYDMDSEESHVIQKLGSDFKLEFVPYVPFY</sequence>
<dbReference type="OrthoDB" id="605328at2759"/>
<evidence type="ECO:0000313" key="2">
    <source>
        <dbReference type="EnsemblPlants" id="OB05G14690.1"/>
    </source>
</evidence>
<keyword evidence="3" id="KW-1185">Reference proteome</keyword>
<dbReference type="eggNOG" id="KOG0610">
    <property type="taxonomic scope" value="Eukaryota"/>
</dbReference>
<dbReference type="GeneID" id="102706477"/>
<dbReference type="OMA" id="SAHAFRY"/>
<dbReference type="SUPFAM" id="SSF63825">
    <property type="entry name" value="YWTD domain"/>
    <property type="match status" value="1"/>
</dbReference>
<dbReference type="InterPro" id="IPR001810">
    <property type="entry name" value="F-box_dom"/>
</dbReference>
<dbReference type="Pfam" id="PF07734">
    <property type="entry name" value="FBA_1"/>
    <property type="match status" value="1"/>
</dbReference>
<dbReference type="SMART" id="SM00256">
    <property type="entry name" value="FBOX"/>
    <property type="match status" value="1"/>
</dbReference>
<dbReference type="Gene3D" id="1.20.1280.50">
    <property type="match status" value="1"/>
</dbReference>
<dbReference type="InterPro" id="IPR006527">
    <property type="entry name" value="F-box-assoc_dom_typ1"/>
</dbReference>
<protein>
    <recommendedName>
        <fullName evidence="1">F-box domain-containing protein</fullName>
    </recommendedName>
</protein>
<name>J3M4E5_ORYBR</name>
<dbReference type="Pfam" id="PF00646">
    <property type="entry name" value="F-box"/>
    <property type="match status" value="1"/>
</dbReference>
<dbReference type="SUPFAM" id="SSF81383">
    <property type="entry name" value="F-box domain"/>
    <property type="match status" value="1"/>
</dbReference>
<dbReference type="AlphaFoldDB" id="J3M4E5"/>
<dbReference type="HOGENOM" id="CLU_022847_1_1_1"/>
<dbReference type="InterPro" id="IPR036047">
    <property type="entry name" value="F-box-like_dom_sf"/>
</dbReference>
<feature type="domain" description="F-box" evidence="1">
    <location>
        <begin position="20"/>
        <end position="60"/>
    </location>
</feature>
<accession>J3M4E5</accession>
<proteinExistence type="predicted"/>
<reference evidence="2" key="1">
    <citation type="journal article" date="2013" name="Nat. Commun.">
        <title>Whole-genome sequencing of Oryza brachyantha reveals mechanisms underlying Oryza genome evolution.</title>
        <authorList>
            <person name="Chen J."/>
            <person name="Huang Q."/>
            <person name="Gao D."/>
            <person name="Wang J."/>
            <person name="Lang Y."/>
            <person name="Liu T."/>
            <person name="Li B."/>
            <person name="Bai Z."/>
            <person name="Luis Goicoechea J."/>
            <person name="Liang C."/>
            <person name="Chen C."/>
            <person name="Zhang W."/>
            <person name="Sun S."/>
            <person name="Liao Y."/>
            <person name="Zhang X."/>
            <person name="Yang L."/>
            <person name="Song C."/>
            <person name="Wang M."/>
            <person name="Shi J."/>
            <person name="Liu G."/>
            <person name="Liu J."/>
            <person name="Zhou H."/>
            <person name="Zhou W."/>
            <person name="Yu Q."/>
            <person name="An N."/>
            <person name="Chen Y."/>
            <person name="Cai Q."/>
            <person name="Wang B."/>
            <person name="Liu B."/>
            <person name="Min J."/>
            <person name="Huang Y."/>
            <person name="Wu H."/>
            <person name="Li Z."/>
            <person name="Zhang Y."/>
            <person name="Yin Y."/>
            <person name="Song W."/>
            <person name="Jiang J."/>
            <person name="Jackson S.A."/>
            <person name="Wing R.A."/>
            <person name="Wang J."/>
            <person name="Chen M."/>
        </authorList>
    </citation>
    <scope>NUCLEOTIDE SEQUENCE [LARGE SCALE GENOMIC DNA]</scope>
    <source>
        <strain evidence="2">cv. IRGC 101232</strain>
    </source>
</reference>
<organism evidence="2">
    <name type="scientific">Oryza brachyantha</name>
    <name type="common">malo sina</name>
    <dbReference type="NCBI Taxonomy" id="4533"/>
    <lineage>
        <taxon>Eukaryota</taxon>
        <taxon>Viridiplantae</taxon>
        <taxon>Streptophyta</taxon>
        <taxon>Embryophyta</taxon>
        <taxon>Tracheophyta</taxon>
        <taxon>Spermatophyta</taxon>
        <taxon>Magnoliopsida</taxon>
        <taxon>Liliopsida</taxon>
        <taxon>Poales</taxon>
        <taxon>Poaceae</taxon>
        <taxon>BOP clade</taxon>
        <taxon>Oryzoideae</taxon>
        <taxon>Oryzeae</taxon>
        <taxon>Oryzinae</taxon>
        <taxon>Oryza</taxon>
    </lineage>
</organism>
<dbReference type="PANTHER" id="PTHR35546">
    <property type="entry name" value="F-BOX PROTEIN INTERACTION DOMAIN PROTEIN-RELATED"/>
    <property type="match status" value="1"/>
</dbReference>
<dbReference type="KEGG" id="obr:102706477"/>
<dbReference type="EnsemblPlants" id="OB05G14690.1">
    <property type="protein sequence ID" value="OB05G14690.1"/>
    <property type="gene ID" value="OB05G14690"/>
</dbReference>
<dbReference type="CDD" id="cd22157">
    <property type="entry name" value="F-box_AtFBW1-like"/>
    <property type="match status" value="1"/>
</dbReference>
<dbReference type="InterPro" id="IPR055290">
    <property type="entry name" value="At3g26010-like"/>
</dbReference>
<evidence type="ECO:0000259" key="1">
    <source>
        <dbReference type="SMART" id="SM00256"/>
    </source>
</evidence>
<dbReference type="Gramene" id="OB05G14690.1">
    <property type="protein sequence ID" value="OB05G14690.1"/>
    <property type="gene ID" value="OB05G14690"/>
</dbReference>